<evidence type="ECO:0000256" key="1">
    <source>
        <dbReference type="SAM" id="MobiDB-lite"/>
    </source>
</evidence>
<evidence type="ECO:0000313" key="2">
    <source>
        <dbReference type="EMBL" id="KKY25632.1"/>
    </source>
</evidence>
<dbReference type="EMBL" id="LCWF01000040">
    <property type="protein sequence ID" value="KKY25632.1"/>
    <property type="molecule type" value="Genomic_DNA"/>
</dbReference>
<feature type="compositionally biased region" description="Polar residues" evidence="1">
    <location>
        <begin position="138"/>
        <end position="174"/>
    </location>
</feature>
<dbReference type="AlphaFoldDB" id="A0A0G2ESA2"/>
<evidence type="ECO:0000313" key="3">
    <source>
        <dbReference type="Proteomes" id="UP000053317"/>
    </source>
</evidence>
<feature type="compositionally biased region" description="Polar residues" evidence="1">
    <location>
        <begin position="111"/>
        <end position="130"/>
    </location>
</feature>
<feature type="compositionally biased region" description="Acidic residues" evidence="1">
    <location>
        <begin position="204"/>
        <end position="243"/>
    </location>
</feature>
<sequence>MPIVSTSTRSTEHLNGGGDEEEEDIAFPVKANTQRAPWDSEDPPTSFNGVGSSLLDQLEEQLPADSPSVRIEDETLGISGVPPSDPELETVSSNTQKRDYSQLEPPANLPLGSTSAPIGSSTSNPVQPSNKRFKPDQLPTTSPSIPLTQPMSFNSPLSASSITREFPTKVQSPNIIAENVAPTASTILPSTSQDHAIISKTIEPDEDGDDSSDFEMPEINLEPDTDDELEEDDDSREGDTEDQ</sequence>
<dbReference type="Proteomes" id="UP000053317">
    <property type="component" value="Unassembled WGS sequence"/>
</dbReference>
<feature type="region of interest" description="Disordered" evidence="1">
    <location>
        <begin position="1"/>
        <end position="243"/>
    </location>
</feature>
<feature type="compositionally biased region" description="Polar residues" evidence="1">
    <location>
        <begin position="43"/>
        <end position="55"/>
    </location>
</feature>
<feature type="compositionally biased region" description="Polar residues" evidence="1">
    <location>
        <begin position="182"/>
        <end position="194"/>
    </location>
</feature>
<accession>A0A0G2ESA2</accession>
<reference evidence="2 3" key="1">
    <citation type="submission" date="2015-05" db="EMBL/GenBank/DDBJ databases">
        <title>Distinctive expansion of gene families associated with plant cell wall degradation and secondary metabolism in the genomes of grapevine trunk pathogens.</title>
        <authorList>
            <person name="Lawrence D.P."/>
            <person name="Travadon R."/>
            <person name="Rolshausen P.E."/>
            <person name="Baumgartner K."/>
        </authorList>
    </citation>
    <scope>NUCLEOTIDE SEQUENCE [LARGE SCALE GENOMIC DNA]</scope>
    <source>
        <strain evidence="2">UCRPC4</strain>
    </source>
</reference>
<proteinExistence type="predicted"/>
<reference evidence="2 3" key="2">
    <citation type="submission" date="2015-05" db="EMBL/GenBank/DDBJ databases">
        <authorList>
            <person name="Morales-Cruz A."/>
            <person name="Amrine K.C."/>
            <person name="Cantu D."/>
        </authorList>
    </citation>
    <scope>NUCLEOTIDE SEQUENCE [LARGE SCALE GENOMIC DNA]</scope>
    <source>
        <strain evidence="2">UCRPC4</strain>
    </source>
</reference>
<comment type="caution">
    <text evidence="2">The sequence shown here is derived from an EMBL/GenBank/DDBJ whole genome shotgun (WGS) entry which is preliminary data.</text>
</comment>
<keyword evidence="3" id="KW-1185">Reference proteome</keyword>
<name>A0A0G2ESA2_PHACM</name>
<protein>
    <submittedName>
        <fullName evidence="2">Uncharacterized protein</fullName>
    </submittedName>
</protein>
<gene>
    <name evidence="2" type="ORF">UCRPC4_g01703</name>
</gene>
<organism evidence="2 3">
    <name type="scientific">Phaeomoniella chlamydospora</name>
    <name type="common">Phaeoacremonium chlamydosporum</name>
    <dbReference type="NCBI Taxonomy" id="158046"/>
    <lineage>
        <taxon>Eukaryota</taxon>
        <taxon>Fungi</taxon>
        <taxon>Dikarya</taxon>
        <taxon>Ascomycota</taxon>
        <taxon>Pezizomycotina</taxon>
        <taxon>Eurotiomycetes</taxon>
        <taxon>Chaetothyriomycetidae</taxon>
        <taxon>Phaeomoniellales</taxon>
        <taxon>Phaeomoniellaceae</taxon>
        <taxon>Phaeomoniella</taxon>
    </lineage>
</organism>